<dbReference type="AlphaFoldDB" id="A0A1E4RH31"/>
<evidence type="ECO:0000256" key="4">
    <source>
        <dbReference type="ARBA" id="ARBA00022884"/>
    </source>
</evidence>
<evidence type="ECO:0000256" key="2">
    <source>
        <dbReference type="ARBA" id="ARBA00010349"/>
    </source>
</evidence>
<keyword evidence="5 7" id="KW-0733">Signal recognition particle</keyword>
<evidence type="ECO:0000256" key="7">
    <source>
        <dbReference type="RuleBase" id="RU368100"/>
    </source>
</evidence>
<keyword evidence="3 7" id="KW-0963">Cytoplasm</keyword>
<organism evidence="8 9">
    <name type="scientific">Hyphopichia burtonii NRRL Y-1933</name>
    <dbReference type="NCBI Taxonomy" id="984485"/>
    <lineage>
        <taxon>Eukaryota</taxon>
        <taxon>Fungi</taxon>
        <taxon>Dikarya</taxon>
        <taxon>Ascomycota</taxon>
        <taxon>Saccharomycotina</taxon>
        <taxon>Pichiomycetes</taxon>
        <taxon>Debaryomycetaceae</taxon>
        <taxon>Hyphopichia</taxon>
    </lineage>
</organism>
<dbReference type="Pfam" id="PF02290">
    <property type="entry name" value="SRP14"/>
    <property type="match status" value="1"/>
</dbReference>
<dbReference type="RefSeq" id="XP_020075644.1">
    <property type="nucleotide sequence ID" value="XM_020221496.1"/>
</dbReference>
<dbReference type="GeneID" id="30996045"/>
<comment type="subcellular location">
    <subcellularLocation>
        <location evidence="1 7">Cytoplasm</location>
    </subcellularLocation>
</comment>
<proteinExistence type="inferred from homology"/>
<evidence type="ECO:0000313" key="9">
    <source>
        <dbReference type="Proteomes" id="UP000095085"/>
    </source>
</evidence>
<reference evidence="9" key="1">
    <citation type="submission" date="2016-05" db="EMBL/GenBank/DDBJ databases">
        <title>Comparative genomics of biotechnologically important yeasts.</title>
        <authorList>
            <consortium name="DOE Joint Genome Institute"/>
            <person name="Riley R."/>
            <person name="Haridas S."/>
            <person name="Wolfe K.H."/>
            <person name="Lopes M.R."/>
            <person name="Hittinger C.T."/>
            <person name="Goker M."/>
            <person name="Salamov A."/>
            <person name="Wisecaver J."/>
            <person name="Long T.M."/>
            <person name="Aerts A.L."/>
            <person name="Barry K."/>
            <person name="Choi C."/>
            <person name="Clum A."/>
            <person name="Coughlan A.Y."/>
            <person name="Deshpande S."/>
            <person name="Douglass A.P."/>
            <person name="Hanson S.J."/>
            <person name="Klenk H.-P."/>
            <person name="Labutti K."/>
            <person name="Lapidus A."/>
            <person name="Lindquist E."/>
            <person name="Lipzen A."/>
            <person name="Meier-Kolthoff J.P."/>
            <person name="Ohm R.A."/>
            <person name="Otillar R.P."/>
            <person name="Pangilinan J."/>
            <person name="Peng Y."/>
            <person name="Rokas A."/>
            <person name="Rosa C.A."/>
            <person name="Scheuner C."/>
            <person name="Sibirny A.A."/>
            <person name="Slot J.C."/>
            <person name="Stielow J.B."/>
            <person name="Sun H."/>
            <person name="Kurtzman C.P."/>
            <person name="Blackwell M."/>
            <person name="Grigoriev I.V."/>
            <person name="Jeffries T.W."/>
        </authorList>
    </citation>
    <scope>NUCLEOTIDE SEQUENCE [LARGE SCALE GENOMIC DNA]</scope>
    <source>
        <strain evidence="9">NRRL Y-1933</strain>
    </source>
</reference>
<dbReference type="Gene3D" id="3.30.720.10">
    <property type="entry name" value="Signal recognition particle alu RNA binding heterodimer, srp9/1"/>
    <property type="match status" value="1"/>
</dbReference>
<comment type="similarity">
    <text evidence="2 7">Belongs to the SRP14 family.</text>
</comment>
<dbReference type="EMBL" id="KV454542">
    <property type="protein sequence ID" value="ODV66577.1"/>
    <property type="molecule type" value="Genomic_DNA"/>
</dbReference>
<name>A0A1E4RH31_9ASCO</name>
<evidence type="ECO:0000313" key="8">
    <source>
        <dbReference type="EMBL" id="ODV66577.1"/>
    </source>
</evidence>
<dbReference type="InterPro" id="IPR003210">
    <property type="entry name" value="Signal_recog_particle_SRP14"/>
</dbReference>
<evidence type="ECO:0000256" key="3">
    <source>
        <dbReference type="ARBA" id="ARBA00022490"/>
    </source>
</evidence>
<dbReference type="PANTHER" id="PTHR12013">
    <property type="entry name" value="SIGNAL RECOGNITION PARTICLE 14 KD PROTEIN"/>
    <property type="match status" value="1"/>
</dbReference>
<dbReference type="GO" id="GO:0006614">
    <property type="term" value="P:SRP-dependent cotranslational protein targeting to membrane"/>
    <property type="evidence" value="ECO:0007669"/>
    <property type="project" value="UniProtKB-UniRule"/>
</dbReference>
<comment type="function">
    <text evidence="7">Component of the signal recognition particle (SRP) complex, a ribonucleoprotein complex that mediates the cotranslational targeting of secretory and membrane proteins to the endoplasmic reticulum (ER).</text>
</comment>
<evidence type="ECO:0000256" key="5">
    <source>
        <dbReference type="ARBA" id="ARBA00023135"/>
    </source>
</evidence>
<dbReference type="GO" id="GO:0005786">
    <property type="term" value="C:signal recognition particle, endoplasmic reticulum targeting"/>
    <property type="evidence" value="ECO:0007669"/>
    <property type="project" value="UniProtKB-UniRule"/>
</dbReference>
<dbReference type="GO" id="GO:0008312">
    <property type="term" value="F:7S RNA binding"/>
    <property type="evidence" value="ECO:0007669"/>
    <property type="project" value="UniProtKB-UniRule"/>
</dbReference>
<dbReference type="GO" id="GO:0030942">
    <property type="term" value="F:endoplasmic reticulum signal peptide binding"/>
    <property type="evidence" value="ECO:0007669"/>
    <property type="project" value="UniProtKB-UniRule"/>
</dbReference>
<gene>
    <name evidence="8" type="ORF">HYPBUDRAFT_153351</name>
</gene>
<dbReference type="OrthoDB" id="19209at2759"/>
<protein>
    <recommendedName>
        <fullName evidence="7">Signal recognition particle subunit SRP14</fullName>
    </recommendedName>
    <alternativeName>
        <fullName evidence="7">Signal recognition particle 14 kDa protein</fullName>
    </alternativeName>
</protein>
<evidence type="ECO:0000256" key="6">
    <source>
        <dbReference type="ARBA" id="ARBA00023274"/>
    </source>
</evidence>
<evidence type="ECO:0000256" key="1">
    <source>
        <dbReference type="ARBA" id="ARBA00004496"/>
    </source>
</evidence>
<dbReference type="InterPro" id="IPR009018">
    <property type="entry name" value="Signal_recog_particle_SRP9/14"/>
</dbReference>
<accession>A0A1E4RH31</accession>
<sequence length="129" mass="14516">MGRLNNAEFLLKVGKLLEDNDGKSSVYLTQKRLSVPLETETTGINDLSSNVIEHEASIPSNTEEYPVLIRLAMNGDKKEKKEKVKLSTVVETTQLDQFWVEYAQVIKTGFTGLKKKEKKKSKKSGKVTK</sequence>
<comment type="subunit">
    <text evidence="7">Component of a fungal signal recognition particle (SRP) complex that consists of a 7SL RNA molecule (scR1) and at least six protein subunits: SRP72, SRP68, SRP54, SEC65, SRP21 and SRP14.</text>
</comment>
<keyword evidence="6 7" id="KW-0687">Ribonucleoprotein</keyword>
<dbReference type="Proteomes" id="UP000095085">
    <property type="component" value="Unassembled WGS sequence"/>
</dbReference>
<keyword evidence="9" id="KW-1185">Reference proteome</keyword>
<keyword evidence="4 7" id="KW-0694">RNA-binding</keyword>
<dbReference type="STRING" id="984485.A0A1E4RH31"/>
<dbReference type="SUPFAM" id="SSF54762">
    <property type="entry name" value="Signal recognition particle alu RNA binding heterodimer, SRP9/14"/>
    <property type="match status" value="1"/>
</dbReference>